<dbReference type="OrthoDB" id="2841072at2759"/>
<proteinExistence type="predicted"/>
<sequence length="425" mass="47044">MRTAFTTPEFLETLSLCLPADFLFPNLEILHWNPASDASIFHHVRWFLTSRIRDLSITCNSLSELLSSLASRCPSLAHVRVSTDLLALIVISATYNCCPALSTFVLALPQIESLHIPTLDDTALAHLAQMPDLKTLHIPYGQPGYTSQPYMGTPGFPNLAELTVMTMRCALRVISMAAKCPLVKLSITPSSLYPTETMARDFYHTLSEHCSHFSLREISMSGEFGVEEDNNNTLSADEAAEYSVGGDVLLPLFSFFNLVEVRLAHPVGFDFDDATILDMARAWPHLEALELTARPHRHIRSHVTLKGVYAFAKHCPHLHTLGLTFDATVVPSLRDHGAKRVAQTRLEFLNVAASLIAKSKICRVAKFLSAIFPHLMFIMTLNDDIIAGSLDEEDEPSQSVVDSSELWLDVQSALSTSPLLRNSSK</sequence>
<dbReference type="AlphaFoldDB" id="A0A8H6YQ44"/>
<dbReference type="Gene3D" id="3.80.10.10">
    <property type="entry name" value="Ribonuclease Inhibitor"/>
    <property type="match status" value="1"/>
</dbReference>
<dbReference type="SUPFAM" id="SSF52047">
    <property type="entry name" value="RNI-like"/>
    <property type="match status" value="1"/>
</dbReference>
<accession>A0A8H6YQ44</accession>
<dbReference type="GO" id="GO:0031146">
    <property type="term" value="P:SCF-dependent proteasomal ubiquitin-dependent protein catabolic process"/>
    <property type="evidence" value="ECO:0007669"/>
    <property type="project" value="TreeGrafter"/>
</dbReference>
<dbReference type="InterPro" id="IPR032675">
    <property type="entry name" value="LRR_dom_sf"/>
</dbReference>
<evidence type="ECO:0008006" key="3">
    <source>
        <dbReference type="Google" id="ProtNLM"/>
    </source>
</evidence>
<evidence type="ECO:0000313" key="2">
    <source>
        <dbReference type="Proteomes" id="UP000620124"/>
    </source>
</evidence>
<dbReference type="GO" id="GO:0019005">
    <property type="term" value="C:SCF ubiquitin ligase complex"/>
    <property type="evidence" value="ECO:0007669"/>
    <property type="project" value="TreeGrafter"/>
</dbReference>
<dbReference type="Proteomes" id="UP000620124">
    <property type="component" value="Unassembled WGS sequence"/>
</dbReference>
<keyword evidence="2" id="KW-1185">Reference proteome</keyword>
<protein>
    <recommendedName>
        <fullName evidence="3">F-box domain-containing protein</fullName>
    </recommendedName>
</protein>
<comment type="caution">
    <text evidence="1">The sequence shown here is derived from an EMBL/GenBank/DDBJ whole genome shotgun (WGS) entry which is preliminary data.</text>
</comment>
<organism evidence="1 2">
    <name type="scientific">Mycena venus</name>
    <dbReference type="NCBI Taxonomy" id="2733690"/>
    <lineage>
        <taxon>Eukaryota</taxon>
        <taxon>Fungi</taxon>
        <taxon>Dikarya</taxon>
        <taxon>Basidiomycota</taxon>
        <taxon>Agaricomycotina</taxon>
        <taxon>Agaricomycetes</taxon>
        <taxon>Agaricomycetidae</taxon>
        <taxon>Agaricales</taxon>
        <taxon>Marasmiineae</taxon>
        <taxon>Mycenaceae</taxon>
        <taxon>Mycena</taxon>
    </lineage>
</organism>
<dbReference type="EMBL" id="JACAZI010000004">
    <property type="protein sequence ID" value="KAF7362761.1"/>
    <property type="molecule type" value="Genomic_DNA"/>
</dbReference>
<evidence type="ECO:0000313" key="1">
    <source>
        <dbReference type="EMBL" id="KAF7362761.1"/>
    </source>
</evidence>
<reference evidence="1" key="1">
    <citation type="submission" date="2020-05" db="EMBL/GenBank/DDBJ databases">
        <title>Mycena genomes resolve the evolution of fungal bioluminescence.</title>
        <authorList>
            <person name="Tsai I.J."/>
        </authorList>
    </citation>
    <scope>NUCLEOTIDE SEQUENCE</scope>
    <source>
        <strain evidence="1">CCC161011</strain>
    </source>
</reference>
<dbReference type="PANTHER" id="PTHR13318">
    <property type="entry name" value="PARTNER OF PAIRED, ISOFORM B-RELATED"/>
    <property type="match status" value="1"/>
</dbReference>
<name>A0A8H6YQ44_9AGAR</name>
<gene>
    <name evidence="1" type="ORF">MVEN_00625700</name>
</gene>